<dbReference type="InterPro" id="IPR014720">
    <property type="entry name" value="dsRBD_dom"/>
</dbReference>
<dbReference type="PROSITE" id="PS50137">
    <property type="entry name" value="DS_RBD"/>
    <property type="match status" value="1"/>
</dbReference>
<comment type="caution">
    <text evidence="3">The sequence shown here is derived from an EMBL/GenBank/DDBJ whole genome shotgun (WGS) entry which is preliminary data.</text>
</comment>
<dbReference type="SUPFAM" id="SSF54768">
    <property type="entry name" value="dsRNA-binding domain-like"/>
    <property type="match status" value="1"/>
</dbReference>
<keyword evidence="1" id="KW-0694">RNA-binding</keyword>
<reference evidence="4" key="1">
    <citation type="submission" date="2022-10" db="EMBL/GenBank/DDBJ databases">
        <title>Genome assembly of Pristionchus species.</title>
        <authorList>
            <person name="Yoshida K."/>
            <person name="Sommer R.J."/>
        </authorList>
    </citation>
    <scope>NUCLEOTIDE SEQUENCE [LARGE SCALE GENOMIC DNA]</scope>
    <source>
        <strain evidence="4">RS5460</strain>
    </source>
</reference>
<organism evidence="3 4">
    <name type="scientific">Pristionchus mayeri</name>
    <dbReference type="NCBI Taxonomy" id="1317129"/>
    <lineage>
        <taxon>Eukaryota</taxon>
        <taxon>Metazoa</taxon>
        <taxon>Ecdysozoa</taxon>
        <taxon>Nematoda</taxon>
        <taxon>Chromadorea</taxon>
        <taxon>Rhabditida</taxon>
        <taxon>Rhabditina</taxon>
        <taxon>Diplogasteromorpha</taxon>
        <taxon>Diplogasteroidea</taxon>
        <taxon>Neodiplogasteridae</taxon>
        <taxon>Pristionchus</taxon>
    </lineage>
</organism>
<dbReference type="CDD" id="cd00048">
    <property type="entry name" value="DSRM_SF"/>
    <property type="match status" value="1"/>
</dbReference>
<evidence type="ECO:0000313" key="3">
    <source>
        <dbReference type="EMBL" id="GMR34698.1"/>
    </source>
</evidence>
<accession>A0AAN5C2M7</accession>
<dbReference type="AlphaFoldDB" id="A0AAN5C2M7"/>
<sequence length="261" mass="28332">ALKGLLSKVCLEGNKKYKLDSISDATGDAKERKTSAVLTFPDEGKTYAHTAEGINASTIMVIRQALKDVFKLPEDDILNAIKQGQLQKLHKMQPFSALLAMCTASQYTVSSVDFEDVVDEKLPAFICHITVKNFDGVEIQTKGPQAKSKALAKEKAAALTLAQVFQIDQASLDEAAKELQKNLSATAVSKLFEVGTKQKPAIRPEFTDMGEEVDGNVKYYKFKCVVGGSEFLGRGQSKKDAKNEAAIEALNSISAKKIPAQ</sequence>
<dbReference type="SMART" id="SM00358">
    <property type="entry name" value="DSRM"/>
    <property type="match status" value="2"/>
</dbReference>
<dbReference type="EMBL" id="BTRK01000002">
    <property type="protein sequence ID" value="GMR34698.1"/>
    <property type="molecule type" value="Genomic_DNA"/>
</dbReference>
<feature type="non-terminal residue" evidence="3">
    <location>
        <position position="1"/>
    </location>
</feature>
<dbReference type="Pfam" id="PF00035">
    <property type="entry name" value="dsrm"/>
    <property type="match status" value="1"/>
</dbReference>
<dbReference type="GO" id="GO:0003723">
    <property type="term" value="F:RNA binding"/>
    <property type="evidence" value="ECO:0007669"/>
    <property type="project" value="UniProtKB-UniRule"/>
</dbReference>
<protein>
    <recommendedName>
        <fullName evidence="2">DRBM domain-containing protein</fullName>
    </recommendedName>
</protein>
<evidence type="ECO:0000256" key="1">
    <source>
        <dbReference type="PROSITE-ProRule" id="PRU00266"/>
    </source>
</evidence>
<proteinExistence type="predicted"/>
<dbReference type="Proteomes" id="UP001328107">
    <property type="component" value="Unassembled WGS sequence"/>
</dbReference>
<dbReference type="Gene3D" id="3.30.160.20">
    <property type="match status" value="2"/>
</dbReference>
<keyword evidence="4" id="KW-1185">Reference proteome</keyword>
<feature type="domain" description="DRBM" evidence="2">
    <location>
        <begin position="186"/>
        <end position="255"/>
    </location>
</feature>
<gene>
    <name evidence="3" type="ORF">PMAYCL1PPCAC_04893</name>
</gene>
<evidence type="ECO:0000313" key="4">
    <source>
        <dbReference type="Proteomes" id="UP001328107"/>
    </source>
</evidence>
<evidence type="ECO:0000259" key="2">
    <source>
        <dbReference type="PROSITE" id="PS50137"/>
    </source>
</evidence>
<name>A0AAN5C2M7_9BILA</name>